<proteinExistence type="predicted"/>
<dbReference type="PANTHER" id="PTHR37936">
    <property type="entry name" value="TRANSPOSASE INSC FOR INSERTION ELEMENT IS2A-RELATED"/>
    <property type="match status" value="1"/>
</dbReference>
<feature type="domain" description="Integrase catalytic" evidence="2">
    <location>
        <begin position="218"/>
        <end position="401"/>
    </location>
</feature>
<dbReference type="NCBIfam" id="NF033516">
    <property type="entry name" value="transpos_IS3"/>
    <property type="match status" value="1"/>
</dbReference>
<dbReference type="Pfam" id="PF01527">
    <property type="entry name" value="HTH_Tnp_1"/>
    <property type="match status" value="1"/>
</dbReference>
<feature type="coiled-coil region" evidence="1">
    <location>
        <begin position="76"/>
        <end position="103"/>
    </location>
</feature>
<evidence type="ECO:0000256" key="1">
    <source>
        <dbReference type="SAM" id="Coils"/>
    </source>
</evidence>
<dbReference type="InterPro" id="IPR010921">
    <property type="entry name" value="Trp_repressor/repl_initiator"/>
</dbReference>
<evidence type="ECO:0000313" key="3">
    <source>
        <dbReference type="EMBL" id="AUT76497.1"/>
    </source>
</evidence>
<dbReference type="SUPFAM" id="SSF53098">
    <property type="entry name" value="Ribonuclease H-like"/>
    <property type="match status" value="1"/>
</dbReference>
<sequence length="406" mass="45907">MEPVEVLTQPEQRRRRSVEEKLAIVRETFEPGATVSGVARRHQVNANQVFAWRKLFQDGSLSAVSAGEQVVPASDLAEAMKQIRELQRLLGKKTMEVEILREAVEYGRAKKFDCALTIAAGGRPMKTVCEVLGVSRSNLAVKSRRQSDWVDRRKTPTMDDKPLVAQLQELVADLPTYGYRRAWALLRRRCDALGRPRVNAKRVYRVMRAHNLLLERRPRHTPSSRRHDGKVAVGRSNARWCSDGFEFRCDDGAPLRVIFALDCCDREAISWAATTGGYTGDMVRDVMLQAVENRFNGALKADSEIEWLSDNGSCYIAEETLTFSRKIGLKPVTTPVRSPQSNGMAESFVKTIKRDYVSWMPKPDVRTALQNLAIAFDHYNDSHPHSALKYCSPREFRQRATSPTEA</sequence>
<dbReference type="PANTHER" id="PTHR37936:SF3">
    <property type="entry name" value="TRANSPOSASE INSC FOR INSERTION ELEMENT IS2A-RELATED"/>
    <property type="match status" value="1"/>
</dbReference>
<dbReference type="RefSeq" id="WP_090837779.1">
    <property type="nucleotide sequence ID" value="NZ_CADFGJ010000014.1"/>
</dbReference>
<organism evidence="3 4">
    <name type="scientific">Paraburkholderia hospita</name>
    <dbReference type="NCBI Taxonomy" id="169430"/>
    <lineage>
        <taxon>Bacteria</taxon>
        <taxon>Pseudomonadati</taxon>
        <taxon>Pseudomonadota</taxon>
        <taxon>Betaproteobacteria</taxon>
        <taxon>Burkholderiales</taxon>
        <taxon>Burkholderiaceae</taxon>
        <taxon>Paraburkholderia</taxon>
    </lineage>
</organism>
<evidence type="ECO:0000313" key="4">
    <source>
        <dbReference type="Proteomes" id="UP000236649"/>
    </source>
</evidence>
<dbReference type="InterPro" id="IPR025948">
    <property type="entry name" value="HTH-like_dom"/>
</dbReference>
<dbReference type="AlphaFoldDB" id="A0AAN1JM02"/>
<dbReference type="InterPro" id="IPR001584">
    <property type="entry name" value="Integrase_cat-core"/>
</dbReference>
<dbReference type="GO" id="GO:0015074">
    <property type="term" value="P:DNA integration"/>
    <property type="evidence" value="ECO:0007669"/>
    <property type="project" value="InterPro"/>
</dbReference>
<dbReference type="GO" id="GO:0043565">
    <property type="term" value="F:sequence-specific DNA binding"/>
    <property type="evidence" value="ECO:0007669"/>
    <property type="project" value="InterPro"/>
</dbReference>
<dbReference type="Gene3D" id="3.30.420.10">
    <property type="entry name" value="Ribonuclease H-like superfamily/Ribonuclease H"/>
    <property type="match status" value="1"/>
</dbReference>
<dbReference type="InterPro" id="IPR012337">
    <property type="entry name" value="RNaseH-like_sf"/>
</dbReference>
<dbReference type="GO" id="GO:0006313">
    <property type="term" value="P:DNA transposition"/>
    <property type="evidence" value="ECO:0007669"/>
    <property type="project" value="InterPro"/>
</dbReference>
<dbReference type="PROSITE" id="PS50994">
    <property type="entry name" value="INTEGRASE"/>
    <property type="match status" value="1"/>
</dbReference>
<accession>A0AAN1JM02</accession>
<name>A0AAN1JM02_9BURK</name>
<dbReference type="EMBL" id="CP026109">
    <property type="protein sequence ID" value="AUT76497.1"/>
    <property type="molecule type" value="Genomic_DNA"/>
</dbReference>
<dbReference type="SUPFAM" id="SSF48295">
    <property type="entry name" value="TrpR-like"/>
    <property type="match status" value="1"/>
</dbReference>
<dbReference type="Pfam" id="PF13276">
    <property type="entry name" value="HTH_21"/>
    <property type="match status" value="1"/>
</dbReference>
<dbReference type="Proteomes" id="UP000236649">
    <property type="component" value="Chromosome 5"/>
</dbReference>
<dbReference type="InterPro" id="IPR048020">
    <property type="entry name" value="Transpos_IS3"/>
</dbReference>
<dbReference type="InterPro" id="IPR036397">
    <property type="entry name" value="RNaseH_sf"/>
</dbReference>
<dbReference type="GO" id="GO:0004803">
    <property type="term" value="F:transposase activity"/>
    <property type="evidence" value="ECO:0007669"/>
    <property type="project" value="InterPro"/>
</dbReference>
<dbReference type="Pfam" id="PF13683">
    <property type="entry name" value="rve_3"/>
    <property type="match status" value="1"/>
</dbReference>
<dbReference type="KEGG" id="phs:C2L64_50875"/>
<reference evidence="3 4" key="1">
    <citation type="submission" date="2018-01" db="EMBL/GenBank/DDBJ databases">
        <title>Species boundaries and ecological features among Paraburkholderia terrae DSMZ17804T, P. hospita DSMZ17164T and P. caribensis DSMZ13236T.</title>
        <authorList>
            <person name="Pratama A.A."/>
        </authorList>
    </citation>
    <scope>NUCLEOTIDE SEQUENCE [LARGE SCALE GENOMIC DNA]</scope>
    <source>
        <strain evidence="3 4">DSM 17164</strain>
    </source>
</reference>
<keyword evidence="1" id="KW-0175">Coiled coil</keyword>
<protein>
    <submittedName>
        <fullName evidence="3">IS3 family transposase</fullName>
    </submittedName>
</protein>
<dbReference type="GeneID" id="55536533"/>
<evidence type="ECO:0000259" key="2">
    <source>
        <dbReference type="PROSITE" id="PS50994"/>
    </source>
</evidence>
<dbReference type="InterPro" id="IPR002514">
    <property type="entry name" value="Transposase_8"/>
</dbReference>
<gene>
    <name evidence="3" type="ORF">C2L64_50875</name>
</gene>